<gene>
    <name evidence="1" type="ORF">TrST_g5053</name>
</gene>
<evidence type="ECO:0008006" key="3">
    <source>
        <dbReference type="Google" id="ProtNLM"/>
    </source>
</evidence>
<dbReference type="EMBL" id="BRXY01000219">
    <property type="protein sequence ID" value="GMH78278.1"/>
    <property type="molecule type" value="Genomic_DNA"/>
</dbReference>
<dbReference type="PANTHER" id="PTHR23290:SF0">
    <property type="entry name" value="RRNA N6-ADENOSINE-METHYLTRANSFERASE METTL5"/>
    <property type="match status" value="1"/>
</dbReference>
<dbReference type="InterPro" id="IPR029063">
    <property type="entry name" value="SAM-dependent_MTases_sf"/>
</dbReference>
<organism evidence="1 2">
    <name type="scientific">Triparma strigata</name>
    <dbReference type="NCBI Taxonomy" id="1606541"/>
    <lineage>
        <taxon>Eukaryota</taxon>
        <taxon>Sar</taxon>
        <taxon>Stramenopiles</taxon>
        <taxon>Ochrophyta</taxon>
        <taxon>Bolidophyceae</taxon>
        <taxon>Parmales</taxon>
        <taxon>Triparmaceae</taxon>
        <taxon>Triparma</taxon>
    </lineage>
</organism>
<keyword evidence="2" id="KW-1185">Reference proteome</keyword>
<dbReference type="AlphaFoldDB" id="A0A9W7B0D1"/>
<dbReference type="Gene3D" id="3.40.50.150">
    <property type="entry name" value="Vaccinia Virus protein VP39"/>
    <property type="match status" value="1"/>
</dbReference>
<accession>A0A9W7B0D1</accession>
<proteinExistence type="predicted"/>
<sequence>MKLKHIESALSDLTHDLAFDEPNISLEQYPTSPELASHLAFLAMSHGDILEVDSGDSEEDVEGSSEYGTRVLDLGCGTGILGISSIVVGASHVTALDTDPSALSKARQNYEKMEMEDMVTFVEGTLQQSAGEGGDGIDLEDGTFDVVLTNPPFGTKNNAGIDVAFLKTACRLSKNVVYSFHKTSTRDYLLRKINSEWGFDGEVAAEMKFEVKNMYKFHKKKAVDVEVDLIRVVVKNKEEG</sequence>
<dbReference type="OrthoDB" id="7848332at2759"/>
<dbReference type="GO" id="GO:0003676">
    <property type="term" value="F:nucleic acid binding"/>
    <property type="evidence" value="ECO:0007669"/>
    <property type="project" value="InterPro"/>
</dbReference>
<name>A0A9W7B0D1_9STRA</name>
<dbReference type="InterPro" id="IPR002052">
    <property type="entry name" value="DNA_methylase_N6_adenine_CS"/>
</dbReference>
<dbReference type="GO" id="GO:0008988">
    <property type="term" value="F:rRNA (adenine-N6-)-methyltransferase activity"/>
    <property type="evidence" value="ECO:0007669"/>
    <property type="project" value="TreeGrafter"/>
</dbReference>
<evidence type="ECO:0000313" key="2">
    <source>
        <dbReference type="Proteomes" id="UP001165085"/>
    </source>
</evidence>
<reference evidence="2" key="1">
    <citation type="journal article" date="2023" name="Commun. Biol.">
        <title>Genome analysis of Parmales, the sister group of diatoms, reveals the evolutionary specialization of diatoms from phago-mixotrophs to photoautotrophs.</title>
        <authorList>
            <person name="Ban H."/>
            <person name="Sato S."/>
            <person name="Yoshikawa S."/>
            <person name="Yamada K."/>
            <person name="Nakamura Y."/>
            <person name="Ichinomiya M."/>
            <person name="Sato N."/>
            <person name="Blanc-Mathieu R."/>
            <person name="Endo H."/>
            <person name="Kuwata A."/>
            <person name="Ogata H."/>
        </authorList>
    </citation>
    <scope>NUCLEOTIDE SEQUENCE [LARGE SCALE GENOMIC DNA]</scope>
    <source>
        <strain evidence="2">NIES 3701</strain>
    </source>
</reference>
<dbReference type="Proteomes" id="UP001165085">
    <property type="component" value="Unassembled WGS sequence"/>
</dbReference>
<dbReference type="Pfam" id="PF06325">
    <property type="entry name" value="PrmA"/>
    <property type="match status" value="1"/>
</dbReference>
<dbReference type="PANTHER" id="PTHR23290">
    <property type="entry name" value="RRNA N6-ADENOSINE-METHYLTRANSFERASE METTL5"/>
    <property type="match status" value="1"/>
</dbReference>
<comment type="caution">
    <text evidence="1">The sequence shown here is derived from an EMBL/GenBank/DDBJ whole genome shotgun (WGS) entry which is preliminary data.</text>
</comment>
<evidence type="ECO:0000313" key="1">
    <source>
        <dbReference type="EMBL" id="GMH78278.1"/>
    </source>
</evidence>
<dbReference type="InterPro" id="IPR051720">
    <property type="entry name" value="rRNA_MeTrfase/Polyamine_Synth"/>
</dbReference>
<dbReference type="SUPFAM" id="SSF53335">
    <property type="entry name" value="S-adenosyl-L-methionine-dependent methyltransferases"/>
    <property type="match status" value="1"/>
</dbReference>
<dbReference type="CDD" id="cd02440">
    <property type="entry name" value="AdoMet_MTases"/>
    <property type="match status" value="1"/>
</dbReference>
<protein>
    <recommendedName>
        <fullName evidence="3">Methyltransferase small domain-containing protein</fullName>
    </recommendedName>
</protein>
<dbReference type="PROSITE" id="PS00092">
    <property type="entry name" value="N6_MTASE"/>
    <property type="match status" value="1"/>
</dbReference>